<keyword evidence="2" id="KW-1185">Reference proteome</keyword>
<evidence type="ECO:0000313" key="2">
    <source>
        <dbReference type="Proteomes" id="UP001454036"/>
    </source>
</evidence>
<protein>
    <submittedName>
        <fullName evidence="1">Uncharacterized protein</fullName>
    </submittedName>
</protein>
<proteinExistence type="predicted"/>
<dbReference type="EMBL" id="BAABME010001287">
    <property type="protein sequence ID" value="GAA0148723.1"/>
    <property type="molecule type" value="Genomic_DNA"/>
</dbReference>
<gene>
    <name evidence="1" type="ORF">LIER_08088</name>
</gene>
<name>A0AAV3PCA0_LITER</name>
<comment type="caution">
    <text evidence="1">The sequence shown here is derived from an EMBL/GenBank/DDBJ whole genome shotgun (WGS) entry which is preliminary data.</text>
</comment>
<sequence length="124" mass="14611">MALLSKQAWRIITDPHSQLARIYKAKYFLQGTFWNAHLGPKPSYTWKSLLQVRDIMTNTLDWDIGDGRSIHTWDHRWVPYTWSKKPYTTGPRTTTRHTLSDFIDLDIRTWDITALKAHCLPIDV</sequence>
<reference evidence="1 2" key="1">
    <citation type="submission" date="2024-01" db="EMBL/GenBank/DDBJ databases">
        <title>The complete chloroplast genome sequence of Lithospermum erythrorhizon: insights into the phylogenetic relationship among Boraginaceae species and the maternal lineages of purple gromwells.</title>
        <authorList>
            <person name="Okada T."/>
            <person name="Watanabe K."/>
        </authorList>
    </citation>
    <scope>NUCLEOTIDE SEQUENCE [LARGE SCALE GENOMIC DNA]</scope>
</reference>
<dbReference type="Proteomes" id="UP001454036">
    <property type="component" value="Unassembled WGS sequence"/>
</dbReference>
<organism evidence="1 2">
    <name type="scientific">Lithospermum erythrorhizon</name>
    <name type="common">Purple gromwell</name>
    <name type="synonym">Lithospermum officinale var. erythrorhizon</name>
    <dbReference type="NCBI Taxonomy" id="34254"/>
    <lineage>
        <taxon>Eukaryota</taxon>
        <taxon>Viridiplantae</taxon>
        <taxon>Streptophyta</taxon>
        <taxon>Embryophyta</taxon>
        <taxon>Tracheophyta</taxon>
        <taxon>Spermatophyta</taxon>
        <taxon>Magnoliopsida</taxon>
        <taxon>eudicotyledons</taxon>
        <taxon>Gunneridae</taxon>
        <taxon>Pentapetalae</taxon>
        <taxon>asterids</taxon>
        <taxon>lamiids</taxon>
        <taxon>Boraginales</taxon>
        <taxon>Boraginaceae</taxon>
        <taxon>Boraginoideae</taxon>
        <taxon>Lithospermeae</taxon>
        <taxon>Lithospermum</taxon>
    </lineage>
</organism>
<accession>A0AAV3PCA0</accession>
<dbReference type="AlphaFoldDB" id="A0AAV3PCA0"/>
<evidence type="ECO:0000313" key="1">
    <source>
        <dbReference type="EMBL" id="GAA0148723.1"/>
    </source>
</evidence>